<comment type="caution">
    <text evidence="6">The sequence shown here is derived from an EMBL/GenBank/DDBJ whole genome shotgun (WGS) entry which is preliminary data.</text>
</comment>
<dbReference type="GO" id="GO:0006508">
    <property type="term" value="P:proteolysis"/>
    <property type="evidence" value="ECO:0007669"/>
    <property type="project" value="UniProtKB-KW"/>
</dbReference>
<sequence length="203" mass="23674">MSVVVAENENTINNIIKGFFIPAWLPWHLVDEVYVPINHNQNFHWVLAVIALKDRHIRVYDSLSNLSNMDSSPEIHKLAVMLSTYLSDSEFFEQTSRTYWPNLDAYKDKLSDRTQLLNTNPFEVEYVQNITQQDCDSLIHSEGMTVPSVCFESAYHRIRYVSHLQNYDLWKAKKDYVSENEDPPRPRPTKYSLPDEMATVSTV</sequence>
<dbReference type="AlphaFoldDB" id="A0A2G3ALK2"/>
<evidence type="ECO:0000256" key="3">
    <source>
        <dbReference type="ARBA" id="ARBA00022801"/>
    </source>
</evidence>
<keyword evidence="3" id="KW-0378">Hydrolase</keyword>
<dbReference type="EMBL" id="AYRZ02000001">
    <property type="protein sequence ID" value="PHT95109.1"/>
    <property type="molecule type" value="Genomic_DNA"/>
</dbReference>
<proteinExistence type="inferred from homology"/>
<evidence type="ECO:0000256" key="2">
    <source>
        <dbReference type="ARBA" id="ARBA00022670"/>
    </source>
</evidence>
<dbReference type="GO" id="GO:0008234">
    <property type="term" value="F:cysteine-type peptidase activity"/>
    <property type="evidence" value="ECO:0007669"/>
    <property type="project" value="InterPro"/>
</dbReference>
<reference evidence="6 7" key="1">
    <citation type="journal article" date="2014" name="Nat. Genet.">
        <title>Genome sequence of the hot pepper provides insights into the evolution of pungency in Capsicum species.</title>
        <authorList>
            <person name="Kim S."/>
            <person name="Park M."/>
            <person name="Yeom S.I."/>
            <person name="Kim Y.M."/>
            <person name="Lee J.M."/>
            <person name="Lee H.A."/>
            <person name="Seo E."/>
            <person name="Choi J."/>
            <person name="Cheong K."/>
            <person name="Kim K.T."/>
            <person name="Jung K."/>
            <person name="Lee G.W."/>
            <person name="Oh S.K."/>
            <person name="Bae C."/>
            <person name="Kim S.B."/>
            <person name="Lee H.Y."/>
            <person name="Kim S.Y."/>
            <person name="Kim M.S."/>
            <person name="Kang B.C."/>
            <person name="Jo Y.D."/>
            <person name="Yang H.B."/>
            <person name="Jeong H.J."/>
            <person name="Kang W.H."/>
            <person name="Kwon J.K."/>
            <person name="Shin C."/>
            <person name="Lim J.Y."/>
            <person name="Park J.H."/>
            <person name="Huh J.H."/>
            <person name="Kim J.S."/>
            <person name="Kim B.D."/>
            <person name="Cohen O."/>
            <person name="Paran I."/>
            <person name="Suh M.C."/>
            <person name="Lee S.B."/>
            <person name="Kim Y.K."/>
            <person name="Shin Y."/>
            <person name="Noh S.J."/>
            <person name="Park J."/>
            <person name="Seo Y.S."/>
            <person name="Kwon S.Y."/>
            <person name="Kim H.A."/>
            <person name="Park J.M."/>
            <person name="Kim H.J."/>
            <person name="Choi S.B."/>
            <person name="Bosland P.W."/>
            <person name="Reeves G."/>
            <person name="Jo S.H."/>
            <person name="Lee B.W."/>
            <person name="Cho H.T."/>
            <person name="Choi H.S."/>
            <person name="Lee M.S."/>
            <person name="Yu Y."/>
            <person name="Do Choi Y."/>
            <person name="Park B.S."/>
            <person name="van Deynze A."/>
            <person name="Ashrafi H."/>
            <person name="Hill T."/>
            <person name="Kim W.T."/>
            <person name="Pai H.S."/>
            <person name="Ahn H.K."/>
            <person name="Yeam I."/>
            <person name="Giovannoni J.J."/>
            <person name="Rose J.K."/>
            <person name="Sorensen I."/>
            <person name="Lee S.J."/>
            <person name="Kim R.W."/>
            <person name="Choi I.Y."/>
            <person name="Choi B.S."/>
            <person name="Lim J.S."/>
            <person name="Lee Y.H."/>
            <person name="Choi D."/>
        </authorList>
    </citation>
    <scope>NUCLEOTIDE SEQUENCE [LARGE SCALE GENOMIC DNA]</scope>
    <source>
        <strain evidence="7">cv. CM334</strain>
    </source>
</reference>
<dbReference type="InterPro" id="IPR038765">
    <property type="entry name" value="Papain-like_cys_pep_sf"/>
</dbReference>
<evidence type="ECO:0000256" key="1">
    <source>
        <dbReference type="ARBA" id="ARBA00005234"/>
    </source>
</evidence>
<evidence type="ECO:0000256" key="4">
    <source>
        <dbReference type="SAM" id="MobiDB-lite"/>
    </source>
</evidence>
<dbReference type="PANTHER" id="PTHR31470:SF46">
    <property type="entry name" value="ULP1 PROTEASE FAMILY, C-TERMINAL CATALYTIC DOMAIN CONTAINING PROTEIN"/>
    <property type="match status" value="1"/>
</dbReference>
<protein>
    <recommendedName>
        <fullName evidence="5">Ubiquitin-like protease family profile domain-containing protein</fullName>
    </recommendedName>
</protein>
<dbReference type="InterPro" id="IPR003653">
    <property type="entry name" value="Peptidase_C48_C"/>
</dbReference>
<dbReference type="Gene3D" id="3.40.395.10">
    <property type="entry name" value="Adenoviral Proteinase, Chain A"/>
    <property type="match status" value="1"/>
</dbReference>
<dbReference type="PROSITE" id="PS50600">
    <property type="entry name" value="ULP_PROTEASE"/>
    <property type="match status" value="1"/>
</dbReference>
<name>A0A2G3ALK2_CAPAN</name>
<dbReference type="PANTHER" id="PTHR31470">
    <property type="entry name" value="CYSTEINE PROTEINASES SUPERFAMILY PROTEIN-RELATED-RELATED"/>
    <property type="match status" value="1"/>
</dbReference>
<evidence type="ECO:0000313" key="7">
    <source>
        <dbReference type="Proteomes" id="UP000222542"/>
    </source>
</evidence>
<dbReference type="SUPFAM" id="SSF54001">
    <property type="entry name" value="Cysteine proteinases"/>
    <property type="match status" value="1"/>
</dbReference>
<reference evidence="6 7" key="2">
    <citation type="journal article" date="2017" name="Genome Biol.">
        <title>New reference genome sequences of hot pepper reveal the massive evolution of plant disease-resistance genes by retroduplication.</title>
        <authorList>
            <person name="Kim S."/>
            <person name="Park J."/>
            <person name="Yeom S.I."/>
            <person name="Kim Y.M."/>
            <person name="Seo E."/>
            <person name="Kim K.T."/>
            <person name="Kim M.S."/>
            <person name="Lee J.M."/>
            <person name="Cheong K."/>
            <person name="Shin H.S."/>
            <person name="Kim S.B."/>
            <person name="Han K."/>
            <person name="Lee J."/>
            <person name="Park M."/>
            <person name="Lee H.A."/>
            <person name="Lee H.Y."/>
            <person name="Lee Y."/>
            <person name="Oh S."/>
            <person name="Lee J.H."/>
            <person name="Choi E."/>
            <person name="Choi E."/>
            <person name="Lee S.E."/>
            <person name="Jeon J."/>
            <person name="Kim H."/>
            <person name="Choi G."/>
            <person name="Song H."/>
            <person name="Lee J."/>
            <person name="Lee S.C."/>
            <person name="Kwon J.K."/>
            <person name="Lee H.Y."/>
            <person name="Koo N."/>
            <person name="Hong Y."/>
            <person name="Kim R.W."/>
            <person name="Kang W.H."/>
            <person name="Huh J.H."/>
            <person name="Kang B.C."/>
            <person name="Yang T.J."/>
            <person name="Lee Y.H."/>
            <person name="Bennetzen J.L."/>
            <person name="Choi D."/>
        </authorList>
    </citation>
    <scope>NUCLEOTIDE SEQUENCE [LARGE SCALE GENOMIC DNA]</scope>
    <source>
        <strain evidence="7">cv. CM334</strain>
    </source>
</reference>
<gene>
    <name evidence="6" type="ORF">T459_02991</name>
</gene>
<dbReference type="Proteomes" id="UP000222542">
    <property type="component" value="Unassembled WGS sequence"/>
</dbReference>
<keyword evidence="2" id="KW-0645">Protease</keyword>
<feature type="region of interest" description="Disordered" evidence="4">
    <location>
        <begin position="177"/>
        <end position="203"/>
    </location>
</feature>
<accession>A0A2G3ALK2</accession>
<keyword evidence="7" id="KW-1185">Reference proteome</keyword>
<organism evidence="6 7">
    <name type="scientific">Capsicum annuum</name>
    <name type="common">Capsicum pepper</name>
    <dbReference type="NCBI Taxonomy" id="4072"/>
    <lineage>
        <taxon>Eukaryota</taxon>
        <taxon>Viridiplantae</taxon>
        <taxon>Streptophyta</taxon>
        <taxon>Embryophyta</taxon>
        <taxon>Tracheophyta</taxon>
        <taxon>Spermatophyta</taxon>
        <taxon>Magnoliopsida</taxon>
        <taxon>eudicotyledons</taxon>
        <taxon>Gunneridae</taxon>
        <taxon>Pentapetalae</taxon>
        <taxon>asterids</taxon>
        <taxon>lamiids</taxon>
        <taxon>Solanales</taxon>
        <taxon>Solanaceae</taxon>
        <taxon>Solanoideae</taxon>
        <taxon>Capsiceae</taxon>
        <taxon>Capsicum</taxon>
    </lineage>
</organism>
<dbReference type="Pfam" id="PF02902">
    <property type="entry name" value="Peptidase_C48"/>
    <property type="match status" value="1"/>
</dbReference>
<comment type="similarity">
    <text evidence="1">Belongs to the peptidase C48 family.</text>
</comment>
<evidence type="ECO:0000313" key="6">
    <source>
        <dbReference type="EMBL" id="PHT95109.1"/>
    </source>
</evidence>
<evidence type="ECO:0000259" key="5">
    <source>
        <dbReference type="PROSITE" id="PS50600"/>
    </source>
</evidence>
<feature type="domain" description="Ubiquitin-like protease family profile" evidence="5">
    <location>
        <begin position="1"/>
        <end position="146"/>
    </location>
</feature>
<dbReference type="Gramene" id="PHT95109">
    <property type="protein sequence ID" value="PHT95109"/>
    <property type="gene ID" value="T459_02991"/>
</dbReference>